<reference evidence="1" key="1">
    <citation type="submission" date="2021-01" db="EMBL/GenBank/DDBJ databases">
        <title>Complete genome sequence of Clostridiales bacterium R-7.</title>
        <authorList>
            <person name="Mahoney-Kurpe S.C."/>
            <person name="Palevich N."/>
            <person name="Koike S."/>
            <person name="Moon C.D."/>
            <person name="Attwood G.T."/>
        </authorList>
    </citation>
    <scope>NUCLEOTIDE SEQUENCE</scope>
    <source>
        <strain evidence="1">R-7</strain>
    </source>
</reference>
<evidence type="ECO:0000313" key="2">
    <source>
        <dbReference type="Proteomes" id="UP000682782"/>
    </source>
</evidence>
<gene>
    <name evidence="1" type="ORF">JYE49_09480</name>
</gene>
<keyword evidence="2" id="KW-1185">Reference proteome</keyword>
<proteinExistence type="predicted"/>
<sequence>MKLKTIRRRIETPGGKMKIIILRPEKQEKPVPGILWIHGGGYVTGMAAMVFVTAGSALAKHYGAVLIAPEYRRAVKHPYPAALEDCYAALEYLYNNADELGVDRDRIVVGGESAGGGLAAAICIYARDKGEIPISFQIPLYPMLDCKDTDSSRHSHSHGWGTRRNHWGWHTYLRDLYGTDNVPPYASPSRETNYANLPPCYTFVEDGEPFRDETVTYVKNLNDAGVEAHVDVFHGNIHGFDTMRWTKNAKKARKKLIQAAEKYLK</sequence>
<evidence type="ECO:0000313" key="1">
    <source>
        <dbReference type="EMBL" id="QUC66100.1"/>
    </source>
</evidence>
<protein>
    <submittedName>
        <fullName evidence="1">Alpha/beta hydrolase</fullName>
    </submittedName>
</protein>
<keyword evidence="1" id="KW-0378">Hydrolase</keyword>
<dbReference type="Proteomes" id="UP000682782">
    <property type="component" value="Chromosome"/>
</dbReference>
<name>A0AC61MUQ8_9FIRM</name>
<organism evidence="1 2">
    <name type="scientific">Aristaeella hokkaidonensis</name>
    <dbReference type="NCBI Taxonomy" id="3046382"/>
    <lineage>
        <taxon>Bacteria</taxon>
        <taxon>Bacillati</taxon>
        <taxon>Bacillota</taxon>
        <taxon>Clostridia</taxon>
        <taxon>Eubacteriales</taxon>
        <taxon>Aristaeellaceae</taxon>
        <taxon>Aristaeella</taxon>
    </lineage>
</organism>
<dbReference type="EMBL" id="CP068393">
    <property type="protein sequence ID" value="QUC66100.1"/>
    <property type="molecule type" value="Genomic_DNA"/>
</dbReference>
<accession>A0AC61MUQ8</accession>